<dbReference type="Pfam" id="PF00753">
    <property type="entry name" value="Lactamase_B"/>
    <property type="match status" value="1"/>
</dbReference>
<dbReference type="AlphaFoldDB" id="A0A6M0CGQ3"/>
<keyword evidence="4" id="KW-0862">Zinc</keyword>
<dbReference type="Gene3D" id="3.60.15.10">
    <property type="entry name" value="Ribonuclease Z/Hydroxyacylglutathione hydrolase-like"/>
    <property type="match status" value="1"/>
</dbReference>
<feature type="domain" description="Metallo-beta-lactamase" evidence="5">
    <location>
        <begin position="70"/>
        <end position="275"/>
    </location>
</feature>
<sequence>MKKLLIAFSLIAIVACKQNKKESDTADTTQEKAVKPAVKLYAFSGGTVQANMLELFSQDTTYTGQSKTFADAFYVIEHPDGVLVWDGGLPEALTTLEEPFTDPSGAFTVSRKDSVKNQLASIGMKIDSVKYFSLSHTHFDHTGHANAFKNSTWIVQEAEHSFITSDSIKVQQADNYNAVKELTNVMKIDGDHDVFADGSVIIKSYPGHTPGHSALYIDLPKTGPVLLTGDLYHFEENREFKRVPSFNYDVEMTKKSMYAFEAFAKEKGAQVFIQHSPNDFKKIPAAPAYLE</sequence>
<protein>
    <submittedName>
        <fullName evidence="6">MBL fold metallo-hydrolase</fullName>
    </submittedName>
</protein>
<dbReference type="CDD" id="cd07729">
    <property type="entry name" value="AHL_lactonase_MBL-fold"/>
    <property type="match status" value="1"/>
</dbReference>
<comment type="caution">
    <text evidence="6">The sequence shown here is derived from an EMBL/GenBank/DDBJ whole genome shotgun (WGS) entry which is preliminary data.</text>
</comment>
<organism evidence="6 7">
    <name type="scientific">Spongiivirga citrea</name>
    <dbReference type="NCBI Taxonomy" id="1481457"/>
    <lineage>
        <taxon>Bacteria</taxon>
        <taxon>Pseudomonadati</taxon>
        <taxon>Bacteroidota</taxon>
        <taxon>Flavobacteriia</taxon>
        <taxon>Flavobacteriales</taxon>
        <taxon>Flavobacteriaceae</taxon>
        <taxon>Spongiivirga</taxon>
    </lineage>
</organism>
<evidence type="ECO:0000256" key="3">
    <source>
        <dbReference type="ARBA" id="ARBA00022801"/>
    </source>
</evidence>
<evidence type="ECO:0000313" key="7">
    <source>
        <dbReference type="Proteomes" id="UP000474296"/>
    </source>
</evidence>
<dbReference type="InterPro" id="IPR051013">
    <property type="entry name" value="MBL_superfamily_lactonases"/>
</dbReference>
<reference evidence="6 7" key="1">
    <citation type="submission" date="2020-01" db="EMBL/GenBank/DDBJ databases">
        <title>Spongiivirga citrea KCTC 32990T.</title>
        <authorList>
            <person name="Wang G."/>
        </authorList>
    </citation>
    <scope>NUCLEOTIDE SEQUENCE [LARGE SCALE GENOMIC DNA]</scope>
    <source>
        <strain evidence="6 7">KCTC 32990</strain>
    </source>
</reference>
<dbReference type="SMART" id="SM00849">
    <property type="entry name" value="Lactamase_B"/>
    <property type="match status" value="1"/>
</dbReference>
<evidence type="ECO:0000256" key="1">
    <source>
        <dbReference type="ARBA" id="ARBA00007749"/>
    </source>
</evidence>
<gene>
    <name evidence="6" type="ORF">GWK10_07450</name>
</gene>
<dbReference type="RefSeq" id="WP_164031056.1">
    <property type="nucleotide sequence ID" value="NZ_JAABOQ010000003.1"/>
</dbReference>
<dbReference type="Proteomes" id="UP000474296">
    <property type="component" value="Unassembled WGS sequence"/>
</dbReference>
<evidence type="ECO:0000256" key="2">
    <source>
        <dbReference type="ARBA" id="ARBA00022723"/>
    </source>
</evidence>
<dbReference type="PROSITE" id="PS51257">
    <property type="entry name" value="PROKAR_LIPOPROTEIN"/>
    <property type="match status" value="1"/>
</dbReference>
<keyword evidence="2" id="KW-0479">Metal-binding</keyword>
<name>A0A6M0CGQ3_9FLAO</name>
<evidence type="ECO:0000256" key="4">
    <source>
        <dbReference type="ARBA" id="ARBA00022833"/>
    </source>
</evidence>
<proteinExistence type="inferred from homology"/>
<dbReference type="PANTHER" id="PTHR42978:SF3">
    <property type="entry name" value="BLR3078 PROTEIN"/>
    <property type="match status" value="1"/>
</dbReference>
<dbReference type="PANTHER" id="PTHR42978">
    <property type="entry name" value="QUORUM-QUENCHING LACTONASE YTNP-RELATED-RELATED"/>
    <property type="match status" value="1"/>
</dbReference>
<dbReference type="EMBL" id="JAABOQ010000003">
    <property type="protein sequence ID" value="NER17041.1"/>
    <property type="molecule type" value="Genomic_DNA"/>
</dbReference>
<keyword evidence="3 6" id="KW-0378">Hydrolase</keyword>
<dbReference type="SUPFAM" id="SSF56281">
    <property type="entry name" value="Metallo-hydrolase/oxidoreductase"/>
    <property type="match status" value="1"/>
</dbReference>
<comment type="similarity">
    <text evidence="1">Belongs to the metallo-beta-lactamase superfamily.</text>
</comment>
<evidence type="ECO:0000313" key="6">
    <source>
        <dbReference type="EMBL" id="NER17041.1"/>
    </source>
</evidence>
<evidence type="ECO:0000259" key="5">
    <source>
        <dbReference type="SMART" id="SM00849"/>
    </source>
</evidence>
<dbReference type="InterPro" id="IPR001279">
    <property type="entry name" value="Metallo-B-lactamas"/>
</dbReference>
<keyword evidence="7" id="KW-1185">Reference proteome</keyword>
<dbReference type="GO" id="GO:0016787">
    <property type="term" value="F:hydrolase activity"/>
    <property type="evidence" value="ECO:0007669"/>
    <property type="project" value="UniProtKB-KW"/>
</dbReference>
<dbReference type="InterPro" id="IPR036866">
    <property type="entry name" value="RibonucZ/Hydroxyglut_hydro"/>
</dbReference>
<accession>A0A6M0CGQ3</accession>
<dbReference type="GO" id="GO:0046872">
    <property type="term" value="F:metal ion binding"/>
    <property type="evidence" value="ECO:0007669"/>
    <property type="project" value="UniProtKB-KW"/>
</dbReference>